<dbReference type="GO" id="GO:0019843">
    <property type="term" value="F:rRNA binding"/>
    <property type="evidence" value="ECO:0007669"/>
    <property type="project" value="UniProtKB-UniRule"/>
</dbReference>
<dbReference type="EMBL" id="FOTL01000023">
    <property type="protein sequence ID" value="SFL62686.1"/>
    <property type="molecule type" value="Genomic_DNA"/>
</dbReference>
<dbReference type="InterPro" id="IPR022669">
    <property type="entry name" value="Ribosomal_uL2_C"/>
</dbReference>
<dbReference type="NCBIfam" id="NF007180">
    <property type="entry name" value="PRK09612.1"/>
    <property type="match status" value="1"/>
</dbReference>
<dbReference type="Proteomes" id="UP000183442">
    <property type="component" value="Unassembled WGS sequence"/>
</dbReference>
<dbReference type="InterPro" id="IPR008991">
    <property type="entry name" value="Translation_prot_SH3-like_sf"/>
</dbReference>
<reference evidence="12" key="2">
    <citation type="submission" date="2016-02" db="EMBL/GenBank/DDBJ databases">
        <title>The draft genome sequence of the rumen methanogen Methanobrevibacter olleyae YLM1.</title>
        <authorList>
            <consortium name="New Zealand Agricultural Greenhouse Gas Research Centre/Pastoral Greenhouse Gas Research Consortium"/>
            <person name="Kelly W.J."/>
            <person name="Li D."/>
            <person name="Lambie S.C."/>
            <person name="Attwood G.T."/>
            <person name="Altermann E."/>
            <person name="Leahy S.C."/>
        </authorList>
    </citation>
    <scope>NUCLEOTIDE SEQUENCE [LARGE SCALE GENOMIC DNA]</scope>
    <source>
        <strain evidence="12">YLM1</strain>
    </source>
</reference>
<dbReference type="SMART" id="SM01383">
    <property type="entry name" value="Ribosomal_L2"/>
    <property type="match status" value="1"/>
</dbReference>
<feature type="region of interest" description="Disordered" evidence="7">
    <location>
        <begin position="200"/>
        <end position="241"/>
    </location>
</feature>
<dbReference type="SMART" id="SM01382">
    <property type="entry name" value="Ribosomal_L2_C"/>
    <property type="match status" value="1"/>
</dbReference>
<dbReference type="PATRIC" id="fig|294671.3.peg.456"/>
<dbReference type="PIRSF" id="PIRSF002158">
    <property type="entry name" value="Ribosomal_L2"/>
    <property type="match status" value="1"/>
</dbReference>
<dbReference type="SUPFAM" id="SSF50104">
    <property type="entry name" value="Translation proteins SH3-like domain"/>
    <property type="match status" value="1"/>
</dbReference>
<dbReference type="EMBL" id="CP014265">
    <property type="protein sequence ID" value="AMK14997.1"/>
    <property type="molecule type" value="Genomic_DNA"/>
</dbReference>
<sequence>MGKRLIHQRRGRGTPAHRVASHRFKDKIQYRTYDDLEKEGSLKGKVVDIIHDPARTAPIALVKFENGEKRHILAPESIQIDDDIECGISAPISFGNTLPLAEIPEGTPIYNIENRPGDGGRFVRSSGTYASLITHDASQAVVELPSGELKSFNPKCRASIGVVAGGGRKEKPYLKAGVRWHAYKAKGKKFMTVRGVAMNAVDHPHGGGNRQHPGRPTTISRHAPPGRKVGSIAAKRTGKRR</sequence>
<dbReference type="OrthoDB" id="5987at2157"/>
<name>A0A126QYX0_METOL</name>
<keyword evidence="3 6" id="KW-0694">RNA-binding</keyword>
<evidence type="ECO:0000256" key="2">
    <source>
        <dbReference type="ARBA" id="ARBA00022730"/>
    </source>
</evidence>
<dbReference type="Proteomes" id="UP000066376">
    <property type="component" value="Chromosome"/>
</dbReference>
<dbReference type="InterPro" id="IPR014722">
    <property type="entry name" value="Rib_uL2_dom2"/>
</dbReference>
<dbReference type="Gene3D" id="2.40.50.140">
    <property type="entry name" value="Nucleic acid-binding proteins"/>
    <property type="match status" value="1"/>
</dbReference>
<feature type="domain" description="Large ribosomal subunit protein uL2 C-terminal" evidence="8">
    <location>
        <begin position="92"/>
        <end position="225"/>
    </location>
</feature>
<dbReference type="NCBIfam" id="TIGR01171">
    <property type="entry name" value="rplB_bact"/>
    <property type="match status" value="1"/>
</dbReference>
<keyword evidence="4 6" id="KW-0689">Ribosomal protein</keyword>
<comment type="subunit">
    <text evidence="6">Part of the 50S ribosomal subunit. Forms a bridge to the 30S subunit in the 70S ribosome.</text>
</comment>
<evidence type="ECO:0000313" key="10">
    <source>
        <dbReference type="EMBL" id="AMK14997.1"/>
    </source>
</evidence>
<dbReference type="InterPro" id="IPR022666">
    <property type="entry name" value="Ribosomal_uL2_RNA-bd_dom"/>
</dbReference>
<dbReference type="GO" id="GO:0022625">
    <property type="term" value="C:cytosolic large ribosomal subunit"/>
    <property type="evidence" value="ECO:0007669"/>
    <property type="project" value="TreeGrafter"/>
</dbReference>
<feature type="domain" description="Large ribosomal subunit protein uL2 RNA-binding" evidence="9">
    <location>
        <begin position="11"/>
        <end position="86"/>
    </location>
</feature>
<dbReference type="HAMAP" id="MF_01320_A">
    <property type="entry name" value="Ribosomal_uL2_A"/>
    <property type="match status" value="1"/>
</dbReference>
<dbReference type="GO" id="GO:0002181">
    <property type="term" value="P:cytoplasmic translation"/>
    <property type="evidence" value="ECO:0007669"/>
    <property type="project" value="TreeGrafter"/>
</dbReference>
<keyword evidence="12" id="KW-1185">Reference proteome</keyword>
<keyword evidence="2 6" id="KW-0699">rRNA-binding</keyword>
<reference evidence="10 12" key="1">
    <citation type="journal article" date="2016" name="Genome Announc.">
        <title>Draft Genome Sequence of the Rumen Methanogen Methanobrevibacter olleyae YLM1.</title>
        <authorList>
            <person name="Kelly W.J."/>
            <person name="Li D."/>
            <person name="Lambie S.C."/>
            <person name="Cox F."/>
            <person name="Attwood G.T."/>
            <person name="Altermann E."/>
            <person name="Leahy S.C."/>
        </authorList>
    </citation>
    <scope>NUCLEOTIDE SEQUENCE [LARGE SCALE GENOMIC DNA]</scope>
    <source>
        <strain evidence="10 12">YLM1</strain>
    </source>
</reference>
<dbReference type="GO" id="GO:0016740">
    <property type="term" value="F:transferase activity"/>
    <property type="evidence" value="ECO:0007669"/>
    <property type="project" value="InterPro"/>
</dbReference>
<evidence type="ECO:0000313" key="11">
    <source>
        <dbReference type="EMBL" id="SFL62686.1"/>
    </source>
</evidence>
<evidence type="ECO:0000256" key="7">
    <source>
        <dbReference type="SAM" id="MobiDB-lite"/>
    </source>
</evidence>
<evidence type="ECO:0000259" key="8">
    <source>
        <dbReference type="SMART" id="SM01382"/>
    </source>
</evidence>
<evidence type="ECO:0000259" key="9">
    <source>
        <dbReference type="SMART" id="SM01383"/>
    </source>
</evidence>
<evidence type="ECO:0000256" key="3">
    <source>
        <dbReference type="ARBA" id="ARBA00022884"/>
    </source>
</evidence>
<dbReference type="PANTHER" id="PTHR13691:SF16">
    <property type="entry name" value="LARGE RIBOSOMAL SUBUNIT PROTEIN UL2"/>
    <property type="match status" value="1"/>
</dbReference>
<organism evidence="10 12">
    <name type="scientific">Methanobrevibacter olleyae</name>
    <dbReference type="NCBI Taxonomy" id="294671"/>
    <lineage>
        <taxon>Archaea</taxon>
        <taxon>Methanobacteriati</taxon>
        <taxon>Methanobacteriota</taxon>
        <taxon>Methanomada group</taxon>
        <taxon>Methanobacteria</taxon>
        <taxon>Methanobacteriales</taxon>
        <taxon>Methanobacteriaceae</taxon>
        <taxon>Methanobrevibacter</taxon>
    </lineage>
</organism>
<dbReference type="RefSeq" id="WP_067145874.1">
    <property type="nucleotide sequence ID" value="NZ_CP014265.1"/>
</dbReference>
<dbReference type="STRING" id="294671.YLM1_0440"/>
<comment type="function">
    <text evidence="6">One of the primary rRNA binding proteins. Required for association of the 30S and 50S subunits to form the 70S ribosome, for tRNA binding and peptide bond formation. It has been suggested to have peptidyltransferase activity; this is somewhat controversial. Makes several contacts with the 16S rRNA in the 70S ribosome.</text>
</comment>
<dbReference type="PANTHER" id="PTHR13691">
    <property type="entry name" value="RIBOSOMAL PROTEIN L2"/>
    <property type="match status" value="1"/>
</dbReference>
<evidence type="ECO:0000256" key="5">
    <source>
        <dbReference type="ARBA" id="ARBA00023274"/>
    </source>
</evidence>
<dbReference type="AlphaFoldDB" id="A0A126QYX0"/>
<evidence type="ECO:0000256" key="6">
    <source>
        <dbReference type="HAMAP-Rule" id="MF_01320"/>
    </source>
</evidence>
<dbReference type="InterPro" id="IPR023672">
    <property type="entry name" value="Ribosomal_uL2_arc_euk"/>
</dbReference>
<reference evidence="13" key="4">
    <citation type="submission" date="2016-10" db="EMBL/GenBank/DDBJ databases">
        <authorList>
            <person name="Varghese N."/>
        </authorList>
    </citation>
    <scope>NUCLEOTIDE SEQUENCE [LARGE SCALE GENOMIC DNA]</scope>
    <source>
        <strain evidence="13">DSM 16632</strain>
    </source>
</reference>
<dbReference type="GO" id="GO:0003735">
    <property type="term" value="F:structural constituent of ribosome"/>
    <property type="evidence" value="ECO:0007669"/>
    <property type="project" value="InterPro"/>
</dbReference>
<gene>
    <name evidence="6" type="primary">rpl2</name>
    <name evidence="11" type="ORF">SAMN02910297_01366</name>
    <name evidence="10" type="ORF">YLM1_0440</name>
</gene>
<dbReference type="InterPro" id="IPR012340">
    <property type="entry name" value="NA-bd_OB-fold"/>
</dbReference>
<evidence type="ECO:0000313" key="13">
    <source>
        <dbReference type="Proteomes" id="UP000183442"/>
    </source>
</evidence>
<evidence type="ECO:0000313" key="12">
    <source>
        <dbReference type="Proteomes" id="UP000066376"/>
    </source>
</evidence>
<dbReference type="InterPro" id="IPR002171">
    <property type="entry name" value="Ribosomal_uL2"/>
</dbReference>
<accession>A0A126QYX0</accession>
<dbReference type="FunFam" id="2.30.30.30:FF:000001">
    <property type="entry name" value="50S ribosomal protein L2"/>
    <property type="match status" value="1"/>
</dbReference>
<dbReference type="Pfam" id="PF00181">
    <property type="entry name" value="Ribosomal_L2_N"/>
    <property type="match status" value="1"/>
</dbReference>
<comment type="similarity">
    <text evidence="1 6">Belongs to the universal ribosomal protein uL2 family.</text>
</comment>
<dbReference type="GeneID" id="28488739"/>
<proteinExistence type="inferred from homology"/>
<reference evidence="11" key="3">
    <citation type="submission" date="2016-10" db="EMBL/GenBank/DDBJ databases">
        <authorList>
            <person name="de Groot N.N."/>
        </authorList>
    </citation>
    <scope>NUCLEOTIDE SEQUENCE [LARGE SCALE GENOMIC DNA]</scope>
    <source>
        <strain evidence="11">DSM 16632</strain>
    </source>
</reference>
<dbReference type="SUPFAM" id="SSF50249">
    <property type="entry name" value="Nucleic acid-binding proteins"/>
    <property type="match status" value="1"/>
</dbReference>
<keyword evidence="5 6" id="KW-0687">Ribonucleoprotein</keyword>
<dbReference type="InterPro" id="IPR014726">
    <property type="entry name" value="Ribosomal_uL2_dom3"/>
</dbReference>
<dbReference type="Gene3D" id="2.30.30.30">
    <property type="match status" value="1"/>
</dbReference>
<dbReference type="FunFam" id="4.10.950.10:FF:000002">
    <property type="entry name" value="60S ribosomal protein L2"/>
    <property type="match status" value="1"/>
</dbReference>
<dbReference type="InterPro" id="IPR005880">
    <property type="entry name" value="Ribosomal_uL2_bac/org-type"/>
</dbReference>
<dbReference type="Pfam" id="PF03947">
    <property type="entry name" value="Ribosomal_L2_C"/>
    <property type="match status" value="1"/>
</dbReference>
<dbReference type="Gene3D" id="4.10.950.10">
    <property type="entry name" value="Ribosomal protein L2, domain 3"/>
    <property type="match status" value="1"/>
</dbReference>
<protein>
    <recommendedName>
        <fullName evidence="6">Large ribosomal subunit protein uL2</fullName>
    </recommendedName>
</protein>
<dbReference type="KEGG" id="mol:YLM1_0440"/>
<evidence type="ECO:0000256" key="4">
    <source>
        <dbReference type="ARBA" id="ARBA00022980"/>
    </source>
</evidence>
<evidence type="ECO:0000256" key="1">
    <source>
        <dbReference type="ARBA" id="ARBA00005636"/>
    </source>
</evidence>